<feature type="region of interest" description="Disordered" evidence="2">
    <location>
        <begin position="249"/>
        <end position="317"/>
    </location>
</feature>
<feature type="compositionally biased region" description="Acidic residues" evidence="2">
    <location>
        <begin position="1083"/>
        <end position="1092"/>
    </location>
</feature>
<feature type="compositionally biased region" description="Pro residues" evidence="2">
    <location>
        <begin position="166"/>
        <end position="177"/>
    </location>
</feature>
<dbReference type="Gene3D" id="2.60.200.20">
    <property type="match status" value="1"/>
</dbReference>
<feature type="region of interest" description="Disordered" evidence="2">
    <location>
        <begin position="438"/>
        <end position="524"/>
    </location>
</feature>
<feature type="region of interest" description="Disordered" evidence="2">
    <location>
        <begin position="683"/>
        <end position="1098"/>
    </location>
</feature>
<feature type="compositionally biased region" description="Basic and acidic residues" evidence="2">
    <location>
        <begin position="835"/>
        <end position="851"/>
    </location>
</feature>
<keyword evidence="5" id="KW-1185">Reference proteome</keyword>
<feature type="compositionally biased region" description="Basic and acidic residues" evidence="2">
    <location>
        <begin position="438"/>
        <end position="450"/>
    </location>
</feature>
<dbReference type="PANTHER" id="PTHR15715:SF18">
    <property type="entry name" value="CENTROSOMAL PROTEIN OF 170 KDA PROTEIN B"/>
    <property type="match status" value="1"/>
</dbReference>
<dbReference type="Pfam" id="PF15308">
    <property type="entry name" value="CEP170_C"/>
    <property type="match status" value="1"/>
</dbReference>
<dbReference type="Ensembl" id="ENSCVAT00000030395.1">
    <property type="protein sequence ID" value="ENSCVAP00000028159.1"/>
    <property type="gene ID" value="ENSCVAG00000015050.1"/>
</dbReference>
<dbReference type="InterPro" id="IPR000253">
    <property type="entry name" value="FHA_dom"/>
</dbReference>
<dbReference type="InterPro" id="IPR051176">
    <property type="entry name" value="Cent_Immune-Sig_Mod"/>
</dbReference>
<evidence type="ECO:0000313" key="5">
    <source>
        <dbReference type="Proteomes" id="UP000265020"/>
    </source>
</evidence>
<dbReference type="PROSITE" id="PS50006">
    <property type="entry name" value="FHA_DOMAIN"/>
    <property type="match status" value="1"/>
</dbReference>
<evidence type="ECO:0000256" key="2">
    <source>
        <dbReference type="SAM" id="MobiDB-lite"/>
    </source>
</evidence>
<feature type="domain" description="FHA" evidence="3">
    <location>
        <begin position="1"/>
        <end position="57"/>
    </location>
</feature>
<feature type="compositionally biased region" description="Polar residues" evidence="2">
    <location>
        <begin position="794"/>
        <end position="812"/>
    </location>
</feature>
<feature type="compositionally biased region" description="Basic and acidic residues" evidence="2">
    <location>
        <begin position="580"/>
        <end position="595"/>
    </location>
</feature>
<feature type="compositionally biased region" description="Polar residues" evidence="2">
    <location>
        <begin position="273"/>
        <end position="289"/>
    </location>
</feature>
<feature type="compositionally biased region" description="Low complexity" evidence="2">
    <location>
        <begin position="1014"/>
        <end position="1023"/>
    </location>
</feature>
<feature type="compositionally biased region" description="Basic and acidic residues" evidence="2">
    <location>
        <begin position="147"/>
        <end position="163"/>
    </location>
</feature>
<dbReference type="STRING" id="28743.ENSCVAP00000028159"/>
<feature type="compositionally biased region" description="Basic and acidic residues" evidence="2">
    <location>
        <begin position="498"/>
        <end position="508"/>
    </location>
</feature>
<feature type="compositionally biased region" description="Polar residues" evidence="2">
    <location>
        <begin position="884"/>
        <end position="897"/>
    </location>
</feature>
<accession>A0A3Q2E980</accession>
<protein>
    <submittedName>
        <fullName evidence="4">Centrosomal protein 170Bb</fullName>
    </submittedName>
</protein>
<feature type="compositionally biased region" description="Polar residues" evidence="2">
    <location>
        <begin position="925"/>
        <end position="941"/>
    </location>
</feature>
<sequence length="1411" mass="155717">DAVSSFMVCRRLTLCLCKQSRSVDKQHAVINYNLTTDEHLVKDLGSLNGTFVNDLRIPDQTYITLKLCDIIRFGYDILPSLLVCVCLYWVGRQWCWVFARQLKENNVLSINPDFPGHLPDPQPKTVFPSYHREPGYFEIPTKDFQHQKTTEEELHEIPTKDTDNPPALPLPPTPTPPVVQSHASFTIEFDDCMPGKIKIKDHVTKFSTRQRKGQAYTAKTAAPAEMVSAQSKVADWLVHSDVSMMRRHPETHNHHHEDGTQSDSEDLVPKARSPSQNSVQSEQPETVQSVVAPERTLSHSPPQPPSPTEMSKQGPSEHLTQQAFIIEFFDDNPRKKRSQSFTHNPAQGDSYCTLKAKMERRKGGERPASMHGHIPPTQQVTVPLKGQGPLGPQRSSSLKREKTEGEAASSSSSSGVIIRPFGSVGKKSKLAQEFAAEFLKDSSPTRDKDSPPPMSAPPVMVSPPHPQSPSPQEPPRMVRNEEDDSLSDAGTYTIETESQDKEVEEARSMIDQVQGRTADLEGPKWVSRWASLADSYADHSVGSYSYDTSESETSHSSRTRRLLPQVPQDKAESVPPSILIRHESHQGQRSQERVHGPPCSLDSTQRLAVQDDVDPDSLSDASRSEDGPAMLHAKKIEVRAGNTSPGYHVRVQDKSSPVNKSTFFYIGAEDQLVLIRHLSGHEPRRTGVKPNNSAPNLIIQDKDSVPTKDIFRQESFTKDRPSDTIPMKKLPHISSQPSIIDMEQRQEGIQEPEPFLQESPLDNKLPSSGSGRSSKKGGSSTHMDDSLTGESDVDTASTVSQVSSKNAPVGSTSKKRPAISSLQKEKSSSSPSIQEKGRQLSARERLSEKRRTQTSADTPSKAEATKRLQMRRSTGNRGSLDLTEGQQGTAPVWTESTSSDHEISRPSSRTKKTIAPLQKEDNGKTPKSATQQVLTRSNSLSAPRPTRASMLRRARLGDASDNEGTETDRASQNSDHISAPPKVSAEGKKLSRLDILAMPRKRTGSFTTPSDNESSASRSGFSSRNNEPAAMARKTSVGDAHQAASRGGGAPVKQTLTRVRSSGNKYPSSGETAASRSKSVSLETEEDEDQNDVDPYQNWSTHSAEIAKLSQDLAKDLAILAKEIHDVAGDGDSPSSGMGTTTSPSSLPNTPASNISAREEVGLHQSPHQHHHCTLMLVHRIPEASLNYQKVPPGSAAILDLDANMNEPEPTSLQRRPWSREEVILDNLMLNPVSQLSHAIRENTEQLAEKMKVLFQSKADVWEEIEAKINTEYEVPIVKTSNKEITSILKELRRVQRQLEGMKAPPSCWSEVHLLSAGRSTSSQRGGPPPLSGEVHLLSAGSRRSEDLQGADVITPCFPHGRFLQSQMRRFYRQRLNLSRKNLLQLLIGSTSSAAFPWKRIENWLNINTSF</sequence>
<feature type="compositionally biased region" description="Polar residues" evidence="2">
    <location>
        <begin position="1054"/>
        <end position="1082"/>
    </location>
</feature>
<proteinExistence type="inferred from homology"/>
<feature type="compositionally biased region" description="Polar residues" evidence="2">
    <location>
        <begin position="1004"/>
        <end position="1013"/>
    </location>
</feature>
<feature type="compositionally biased region" description="Low complexity" evidence="2">
    <location>
        <begin position="767"/>
        <end position="780"/>
    </location>
</feature>
<evidence type="ECO:0000313" key="4">
    <source>
        <dbReference type="Ensembl" id="ENSCVAP00000028159.1"/>
    </source>
</evidence>
<dbReference type="InterPro" id="IPR008984">
    <property type="entry name" value="SMAD_FHA_dom_sf"/>
</dbReference>
<dbReference type="GeneTree" id="ENSGT00940000157058"/>
<dbReference type="PANTHER" id="PTHR15715">
    <property type="entry name" value="CENTROSOMAL PROTEIN OF 170 KDA"/>
    <property type="match status" value="1"/>
</dbReference>
<reference evidence="4" key="1">
    <citation type="submission" date="2025-08" db="UniProtKB">
        <authorList>
            <consortium name="Ensembl"/>
        </authorList>
    </citation>
    <scope>IDENTIFICATION</scope>
</reference>
<feature type="compositionally biased region" description="Basic and acidic residues" evidence="2">
    <location>
        <begin position="700"/>
        <end position="722"/>
    </location>
</feature>
<feature type="compositionally biased region" description="Polar residues" evidence="2">
    <location>
        <begin position="308"/>
        <end position="317"/>
    </location>
</feature>
<feature type="region of interest" description="Disordered" evidence="2">
    <location>
        <begin position="1128"/>
        <end position="1153"/>
    </location>
</feature>
<organism evidence="4 5">
    <name type="scientific">Cyprinodon variegatus</name>
    <name type="common">Sheepshead minnow</name>
    <dbReference type="NCBI Taxonomy" id="28743"/>
    <lineage>
        <taxon>Eukaryota</taxon>
        <taxon>Metazoa</taxon>
        <taxon>Chordata</taxon>
        <taxon>Craniata</taxon>
        <taxon>Vertebrata</taxon>
        <taxon>Euteleostomi</taxon>
        <taxon>Actinopterygii</taxon>
        <taxon>Neopterygii</taxon>
        <taxon>Teleostei</taxon>
        <taxon>Neoteleostei</taxon>
        <taxon>Acanthomorphata</taxon>
        <taxon>Ovalentaria</taxon>
        <taxon>Atherinomorphae</taxon>
        <taxon>Cyprinodontiformes</taxon>
        <taxon>Cyprinodontidae</taxon>
        <taxon>Cyprinodon</taxon>
    </lineage>
</organism>
<dbReference type="Pfam" id="PF00498">
    <property type="entry name" value="FHA"/>
    <property type="match status" value="1"/>
</dbReference>
<dbReference type="OMA" id="CAGRKPT"/>
<dbReference type="Proteomes" id="UP000265020">
    <property type="component" value="Unassembled WGS sequence"/>
</dbReference>
<name>A0A3Q2E980_CYPVA</name>
<feature type="region of interest" description="Disordered" evidence="2">
    <location>
        <begin position="538"/>
        <end position="602"/>
    </location>
</feature>
<evidence type="ECO:0000256" key="1">
    <source>
        <dbReference type="ARBA" id="ARBA00010436"/>
    </source>
</evidence>
<feature type="compositionally biased region" description="Pro residues" evidence="2">
    <location>
        <begin position="451"/>
        <end position="474"/>
    </location>
</feature>
<feature type="compositionally biased region" description="Low complexity" evidence="2">
    <location>
        <begin position="1130"/>
        <end position="1153"/>
    </location>
</feature>
<comment type="similarity">
    <text evidence="1">Belongs to the CEP170 family.</text>
</comment>
<reference evidence="4" key="2">
    <citation type="submission" date="2025-09" db="UniProtKB">
        <authorList>
            <consortium name="Ensembl"/>
        </authorList>
    </citation>
    <scope>IDENTIFICATION</scope>
</reference>
<feature type="compositionally biased region" description="Basic and acidic residues" evidence="2">
    <location>
        <begin position="249"/>
        <end position="259"/>
    </location>
</feature>
<feature type="region of interest" description="Disordered" evidence="2">
    <location>
        <begin position="335"/>
        <end position="420"/>
    </location>
</feature>
<evidence type="ECO:0000259" key="3">
    <source>
        <dbReference type="PROSITE" id="PS50006"/>
    </source>
</evidence>
<dbReference type="InterPro" id="IPR029300">
    <property type="entry name" value="CEP170_C"/>
</dbReference>
<feature type="region of interest" description="Disordered" evidence="2">
    <location>
        <begin position="147"/>
        <end position="179"/>
    </location>
</feature>
<dbReference type="SUPFAM" id="SSF49879">
    <property type="entry name" value="SMAD/FHA domain"/>
    <property type="match status" value="1"/>
</dbReference>